<name>A0A2T5G5E4_9BACL</name>
<protein>
    <recommendedName>
        <fullName evidence="3">Hydrolase of the HAD superfamily</fullName>
    </recommendedName>
</protein>
<sequence>MARQNDTPERPRRLAPTFCVWEKRLLVFDLDGTLYEGTEHFDYYAREIGRYLAEDVRSAYERDYANSRSGRGPVKFGDVYDYAKDVLYRREEGGERYRAFRWDGTPLDDVVPASAFAAQDKRYVPVGDGWWLPLVIALHYGVDVPALEKAFLATRAYMQSPAYHLPENPRLKRFFERFKERGGALALLTNSPEEDSRAILRKIGVLEYFDDLVFWAEKPQKTTEHMMRLLERFAVSPELAASIGDNLVNDIVPAKRLGMHTVLVDPHNIAEGHEADLVVPHLTAFLDLACERESYGERASHG</sequence>
<evidence type="ECO:0008006" key="3">
    <source>
        <dbReference type="Google" id="ProtNLM"/>
    </source>
</evidence>
<evidence type="ECO:0000313" key="1">
    <source>
        <dbReference type="EMBL" id="PTQ51412.1"/>
    </source>
</evidence>
<dbReference type="GO" id="GO:0006281">
    <property type="term" value="P:DNA repair"/>
    <property type="evidence" value="ECO:0007669"/>
    <property type="project" value="TreeGrafter"/>
</dbReference>
<dbReference type="InterPro" id="IPR050155">
    <property type="entry name" value="HAD-like_hydrolase_sf"/>
</dbReference>
<comment type="caution">
    <text evidence="1">The sequence shown here is derived from an EMBL/GenBank/DDBJ whole genome shotgun (WGS) entry which is preliminary data.</text>
</comment>
<dbReference type="AlphaFoldDB" id="A0A2T5G5E4"/>
<dbReference type="Gene3D" id="3.40.50.1000">
    <property type="entry name" value="HAD superfamily/HAD-like"/>
    <property type="match status" value="1"/>
</dbReference>
<dbReference type="CDD" id="cd01427">
    <property type="entry name" value="HAD_like"/>
    <property type="match status" value="1"/>
</dbReference>
<dbReference type="InterPro" id="IPR036412">
    <property type="entry name" value="HAD-like_sf"/>
</dbReference>
<dbReference type="Proteomes" id="UP000244016">
    <property type="component" value="Unassembled WGS sequence"/>
</dbReference>
<dbReference type="Pfam" id="PF00702">
    <property type="entry name" value="Hydrolase"/>
    <property type="match status" value="1"/>
</dbReference>
<dbReference type="SFLD" id="SFLDG01129">
    <property type="entry name" value="C1.5:_HAD__Beta-PGM__Phosphata"/>
    <property type="match status" value="1"/>
</dbReference>
<accession>A0A2T5G5E4</accession>
<reference evidence="1 2" key="1">
    <citation type="submission" date="2017-08" db="EMBL/GenBank/DDBJ databases">
        <title>Burning lignite coal seam in the remote Altai Mountains harbors a hydrogen-driven thermophilic microbial community.</title>
        <authorList>
            <person name="Kadnikov V.V."/>
            <person name="Mardanov A.V."/>
            <person name="Ivasenko D."/>
            <person name="Beletsky A.V."/>
            <person name="Karnachuk O.V."/>
            <person name="Ravin N.V."/>
        </authorList>
    </citation>
    <scope>NUCLEOTIDE SEQUENCE [LARGE SCALE GENOMIC DNA]</scope>
    <source>
        <strain evidence="1">AL31</strain>
    </source>
</reference>
<dbReference type="GO" id="GO:0008967">
    <property type="term" value="F:phosphoglycolate phosphatase activity"/>
    <property type="evidence" value="ECO:0007669"/>
    <property type="project" value="TreeGrafter"/>
</dbReference>
<organism evidence="1 2">
    <name type="scientific">Brockia lithotrophica</name>
    <dbReference type="NCBI Taxonomy" id="933949"/>
    <lineage>
        <taxon>Bacteria</taxon>
        <taxon>Bacillati</taxon>
        <taxon>Bacillota</taxon>
        <taxon>Bacilli</taxon>
        <taxon>Bacillales</taxon>
        <taxon>Bacillales Family X. Incertae Sedis</taxon>
        <taxon>Brockia</taxon>
    </lineage>
</organism>
<dbReference type="InterPro" id="IPR023214">
    <property type="entry name" value="HAD_sf"/>
</dbReference>
<proteinExistence type="predicted"/>
<dbReference type="SFLD" id="SFLDS00003">
    <property type="entry name" value="Haloacid_Dehalogenase"/>
    <property type="match status" value="1"/>
</dbReference>
<evidence type="ECO:0000313" key="2">
    <source>
        <dbReference type="Proteomes" id="UP000244016"/>
    </source>
</evidence>
<dbReference type="PANTHER" id="PTHR43434:SF1">
    <property type="entry name" value="PHOSPHOGLYCOLATE PHOSPHATASE"/>
    <property type="match status" value="1"/>
</dbReference>
<dbReference type="PANTHER" id="PTHR43434">
    <property type="entry name" value="PHOSPHOGLYCOLATE PHOSPHATASE"/>
    <property type="match status" value="1"/>
</dbReference>
<gene>
    <name evidence="1" type="ORF">BLITH_1489</name>
</gene>
<dbReference type="SUPFAM" id="SSF56784">
    <property type="entry name" value="HAD-like"/>
    <property type="match status" value="1"/>
</dbReference>
<dbReference type="EMBL" id="PEBW01000005">
    <property type="protein sequence ID" value="PTQ51412.1"/>
    <property type="molecule type" value="Genomic_DNA"/>
</dbReference>